<proteinExistence type="predicted"/>
<dbReference type="Proteomes" id="UP000093000">
    <property type="component" value="Unassembled WGS sequence"/>
</dbReference>
<keyword evidence="4" id="KW-1185">Reference proteome</keyword>
<feature type="region of interest" description="Disordered" evidence="2">
    <location>
        <begin position="1"/>
        <end position="30"/>
    </location>
</feature>
<dbReference type="OrthoDB" id="66510at2759"/>
<evidence type="ECO:0000256" key="2">
    <source>
        <dbReference type="SAM" id="MobiDB-lite"/>
    </source>
</evidence>
<organism evidence="3 4">
    <name type="scientific">Choanephora cucurbitarum</name>
    <dbReference type="NCBI Taxonomy" id="101091"/>
    <lineage>
        <taxon>Eukaryota</taxon>
        <taxon>Fungi</taxon>
        <taxon>Fungi incertae sedis</taxon>
        <taxon>Mucoromycota</taxon>
        <taxon>Mucoromycotina</taxon>
        <taxon>Mucoromycetes</taxon>
        <taxon>Mucorales</taxon>
        <taxon>Mucorineae</taxon>
        <taxon>Choanephoraceae</taxon>
        <taxon>Choanephoroideae</taxon>
        <taxon>Choanephora</taxon>
    </lineage>
</organism>
<comment type="caution">
    <text evidence="3">The sequence shown here is derived from an EMBL/GenBank/DDBJ whole genome shotgun (WGS) entry which is preliminary data.</text>
</comment>
<feature type="coiled-coil region" evidence="1">
    <location>
        <begin position="271"/>
        <end position="298"/>
    </location>
</feature>
<reference evidence="3 4" key="1">
    <citation type="submission" date="2016-03" db="EMBL/GenBank/DDBJ databases">
        <title>Choanephora cucurbitarum.</title>
        <authorList>
            <person name="Min B."/>
            <person name="Park H."/>
            <person name="Park J.-H."/>
            <person name="Shin H.-D."/>
            <person name="Choi I.-G."/>
        </authorList>
    </citation>
    <scope>NUCLEOTIDE SEQUENCE [LARGE SCALE GENOMIC DNA]</scope>
    <source>
        <strain evidence="3 4">KUS-F28377</strain>
    </source>
</reference>
<accession>A0A1C7N6M7</accession>
<feature type="compositionally biased region" description="Polar residues" evidence="2">
    <location>
        <begin position="12"/>
        <end position="28"/>
    </location>
</feature>
<name>A0A1C7N6M7_9FUNG</name>
<sequence length="469" mass="53483">MATLEKKRKSTSRPIQEDTQPTTTVSSVQDDQDLLDDLAKEPVEYNNLSCLSPQVVESLKSVKHTCLVVLDALLKQIIKELPSTQNHNRTRRLSESSCNLLSSLTQHTNVLQELSNDTSMSRSQSTPPPAIISDLYRLLDSNSAQHSTQHYTLSCSLAALLNDIYRLLELNSTQQHQDALLASRSDDITFLQQELHDKVSTFRHERAQGIMSIVEQDASQEMIMLWDEMDHLMNIVTKLAIHQLAPPAYDESDNKIDIPTKEKLPTYDSVLETNQNDLDQLLDAIDRLSHTVPRLNDQRVCLTDTQVKELAAAALSKSIERLSRGRMENQCASLPAKTRQEVLHDLVLQIQKSASRSLDNQRVVLNTQKQRNIELASIHGLVSRLEKTRYSDQDWISHEEMLIKDLSRTTDLLVKSLNRPAYNRQRYSLPATKERNMFMSSLFDKVQHLEKQRFVNQDAEFTSSSTRTL</sequence>
<dbReference type="EMBL" id="LUGH01000469">
    <property type="protein sequence ID" value="OBZ84782.1"/>
    <property type="molecule type" value="Genomic_DNA"/>
</dbReference>
<evidence type="ECO:0000313" key="4">
    <source>
        <dbReference type="Proteomes" id="UP000093000"/>
    </source>
</evidence>
<evidence type="ECO:0000256" key="1">
    <source>
        <dbReference type="SAM" id="Coils"/>
    </source>
</evidence>
<evidence type="ECO:0000313" key="3">
    <source>
        <dbReference type="EMBL" id="OBZ84782.1"/>
    </source>
</evidence>
<protein>
    <submittedName>
        <fullName evidence="3">Uncharacterized protein</fullName>
    </submittedName>
</protein>
<dbReference type="AlphaFoldDB" id="A0A1C7N6M7"/>
<dbReference type="InParanoid" id="A0A1C7N6M7"/>
<keyword evidence="1" id="KW-0175">Coiled coil</keyword>
<gene>
    <name evidence="3" type="ORF">A0J61_07165</name>
</gene>
<feature type="compositionally biased region" description="Basic residues" evidence="2">
    <location>
        <begin position="1"/>
        <end position="11"/>
    </location>
</feature>